<keyword evidence="3" id="KW-1185">Reference proteome</keyword>
<evidence type="ECO:0000256" key="1">
    <source>
        <dbReference type="SAM" id="Phobius"/>
    </source>
</evidence>
<name>A0A198UE62_MORCA</name>
<sequence>MAKTITTTPKGLLTALSAFLIWGCFPLYFKELTEYDAIEIIVHRVVWTFVVLLGIIVITRRFSWITQIKKQPKWLLLTFVASVLIGNQLAGLCVGSDARSGA</sequence>
<feature type="transmembrane region" description="Helical" evidence="1">
    <location>
        <begin position="12"/>
        <end position="29"/>
    </location>
</feature>
<dbReference type="PATRIC" id="fig|480.237.peg.223"/>
<feature type="transmembrane region" description="Helical" evidence="1">
    <location>
        <begin position="41"/>
        <end position="62"/>
    </location>
</feature>
<accession>A0A198UE62</accession>
<comment type="caution">
    <text evidence="2">The sequence shown here is derived from an EMBL/GenBank/DDBJ whole genome shotgun (WGS) entry which is preliminary data.</text>
</comment>
<dbReference type="EMBL" id="LXHC01000028">
    <property type="protein sequence ID" value="OAU94706.1"/>
    <property type="molecule type" value="Genomic_DNA"/>
</dbReference>
<evidence type="ECO:0000313" key="3">
    <source>
        <dbReference type="Proteomes" id="UP000078228"/>
    </source>
</evidence>
<dbReference type="AlphaFoldDB" id="A0A198UE62"/>
<evidence type="ECO:0000313" key="2">
    <source>
        <dbReference type="EMBL" id="OAU94706.1"/>
    </source>
</evidence>
<gene>
    <name evidence="2" type="ORF">AO384_2063</name>
</gene>
<keyword evidence="1" id="KW-1133">Transmembrane helix</keyword>
<dbReference type="Proteomes" id="UP000078228">
    <property type="component" value="Unassembled WGS sequence"/>
</dbReference>
<reference evidence="2 3" key="1">
    <citation type="journal article" date="2016" name="Genome Biol. Evol.">
        <title>Comparative Genomic Analyses of the Moraxella catarrhalis Serosensitive and Seroresistant Lineages Demonstrate Their Independent Evolution.</title>
        <authorList>
            <person name="Earl J.P."/>
            <person name="de Vries S.P."/>
            <person name="Ahmed A."/>
            <person name="Powell E."/>
            <person name="Schultz M.P."/>
            <person name="Hermans P.W."/>
            <person name="Hill D.J."/>
            <person name="Zhou Z."/>
            <person name="Constantinidou C.I."/>
            <person name="Hu F.Z."/>
            <person name="Bootsma H.J."/>
            <person name="Ehrlich G.D."/>
        </authorList>
    </citation>
    <scope>NUCLEOTIDE SEQUENCE [LARGE SCALE GENOMIC DNA]</scope>
    <source>
        <strain evidence="2 3">Z7542</strain>
    </source>
</reference>
<organism evidence="2 3">
    <name type="scientific">Moraxella catarrhalis</name>
    <name type="common">Branhamella catarrhalis</name>
    <dbReference type="NCBI Taxonomy" id="480"/>
    <lineage>
        <taxon>Bacteria</taxon>
        <taxon>Pseudomonadati</taxon>
        <taxon>Pseudomonadota</taxon>
        <taxon>Gammaproteobacteria</taxon>
        <taxon>Moraxellales</taxon>
        <taxon>Moraxellaceae</taxon>
        <taxon>Moraxella</taxon>
    </lineage>
</organism>
<feature type="transmembrane region" description="Helical" evidence="1">
    <location>
        <begin position="74"/>
        <end position="92"/>
    </location>
</feature>
<keyword evidence="1" id="KW-0472">Membrane</keyword>
<proteinExistence type="predicted"/>
<protein>
    <submittedName>
        <fullName evidence="2">RarD protein, DMT superfamily transporter</fullName>
    </submittedName>
</protein>
<keyword evidence="1" id="KW-0812">Transmembrane</keyword>